<accession>A0ABP4S396</accession>
<dbReference type="EMBL" id="BAAAQF010000003">
    <property type="protein sequence ID" value="GAA1663663.1"/>
    <property type="molecule type" value="Genomic_DNA"/>
</dbReference>
<evidence type="ECO:0000313" key="2">
    <source>
        <dbReference type="EMBL" id="GAA1663663.1"/>
    </source>
</evidence>
<dbReference type="InterPro" id="IPR027392">
    <property type="entry name" value="TF_Znf"/>
</dbReference>
<reference evidence="3" key="1">
    <citation type="journal article" date="2019" name="Int. J. Syst. Evol. Microbiol.">
        <title>The Global Catalogue of Microorganisms (GCM) 10K type strain sequencing project: providing services to taxonomists for standard genome sequencing and annotation.</title>
        <authorList>
            <consortium name="The Broad Institute Genomics Platform"/>
            <consortium name="The Broad Institute Genome Sequencing Center for Infectious Disease"/>
            <person name="Wu L."/>
            <person name="Ma J."/>
        </authorList>
    </citation>
    <scope>NUCLEOTIDE SEQUENCE [LARGE SCALE GENOMIC DNA]</scope>
    <source>
        <strain evidence="3">JCM 16001</strain>
    </source>
</reference>
<dbReference type="Pfam" id="PF13453">
    <property type="entry name" value="Zn_ribbon_TFIIB"/>
    <property type="match status" value="1"/>
</dbReference>
<feature type="domain" description="Transcription factor zinc-finger" evidence="1">
    <location>
        <begin position="4"/>
        <end position="43"/>
    </location>
</feature>
<proteinExistence type="predicted"/>
<protein>
    <recommendedName>
        <fullName evidence="1">Transcription factor zinc-finger domain-containing protein</fullName>
    </recommendedName>
</protein>
<organism evidence="2 3">
    <name type="scientific">Glycomyces endophyticus</name>
    <dbReference type="NCBI Taxonomy" id="480996"/>
    <lineage>
        <taxon>Bacteria</taxon>
        <taxon>Bacillati</taxon>
        <taxon>Actinomycetota</taxon>
        <taxon>Actinomycetes</taxon>
        <taxon>Glycomycetales</taxon>
        <taxon>Glycomycetaceae</taxon>
        <taxon>Glycomyces</taxon>
    </lineage>
</organism>
<name>A0ABP4S396_9ACTN</name>
<dbReference type="Proteomes" id="UP001499851">
    <property type="component" value="Unassembled WGS sequence"/>
</dbReference>
<sequence>MHLTCPKCAAAMHQYERNGIVVDQCSACRAVLLDRGELEHLIDTEKWVNNIRPGAPAGPMPGYAAAEPDTADTVRIKERRTLLQILFGD</sequence>
<keyword evidence="3" id="KW-1185">Reference proteome</keyword>
<gene>
    <name evidence="2" type="ORF">GCM10009830_06370</name>
</gene>
<evidence type="ECO:0000313" key="3">
    <source>
        <dbReference type="Proteomes" id="UP001499851"/>
    </source>
</evidence>
<comment type="caution">
    <text evidence="2">The sequence shown here is derived from an EMBL/GenBank/DDBJ whole genome shotgun (WGS) entry which is preliminary data.</text>
</comment>
<evidence type="ECO:0000259" key="1">
    <source>
        <dbReference type="Pfam" id="PF13453"/>
    </source>
</evidence>
<dbReference type="RefSeq" id="WP_425555903.1">
    <property type="nucleotide sequence ID" value="NZ_BAAAQF010000003.1"/>
</dbReference>